<evidence type="ECO:0000259" key="3">
    <source>
        <dbReference type="PROSITE" id="PS51742"/>
    </source>
</evidence>
<evidence type="ECO:0000313" key="5">
    <source>
        <dbReference type="Proteomes" id="UP000734854"/>
    </source>
</evidence>
<feature type="compositionally biased region" description="Basic and acidic residues" evidence="2">
    <location>
        <begin position="424"/>
        <end position="439"/>
    </location>
</feature>
<evidence type="ECO:0000313" key="4">
    <source>
        <dbReference type="EMBL" id="KAG6480458.1"/>
    </source>
</evidence>
<dbReference type="Pfam" id="PF03479">
    <property type="entry name" value="PCC"/>
    <property type="match status" value="1"/>
</dbReference>
<dbReference type="PANTHER" id="PTHR31500:SF56">
    <property type="entry name" value="AT-HOOK MOTIF NUCLEAR-LOCALIZED PROTEIN"/>
    <property type="match status" value="1"/>
</dbReference>
<dbReference type="Gene3D" id="3.30.1330.80">
    <property type="entry name" value="Hypothetical protein, similar to alpha- acetolactate decarboxylase, domain 2"/>
    <property type="match status" value="1"/>
</dbReference>
<dbReference type="InterPro" id="IPR005175">
    <property type="entry name" value="PPC_dom"/>
</dbReference>
<dbReference type="EMBL" id="JACMSC010000017">
    <property type="protein sequence ID" value="KAG6480458.1"/>
    <property type="molecule type" value="Genomic_DNA"/>
</dbReference>
<feature type="region of interest" description="Disordered" evidence="2">
    <location>
        <begin position="1"/>
        <end position="48"/>
    </location>
</feature>
<dbReference type="SUPFAM" id="SSF117856">
    <property type="entry name" value="AF0104/ALDC/Ptd012-like"/>
    <property type="match status" value="1"/>
</dbReference>
<comment type="domain">
    <text evidence="1">The PPC domain mediates interactions between AHL proteins.</text>
</comment>
<gene>
    <name evidence="4" type="ORF">ZIOFF_063958</name>
</gene>
<evidence type="ECO:0000256" key="1">
    <source>
        <dbReference type="RuleBase" id="RU367031"/>
    </source>
</evidence>
<comment type="caution">
    <text evidence="4">The sequence shown here is derived from an EMBL/GenBank/DDBJ whole genome shotgun (WGS) entry which is preliminary data.</text>
</comment>
<feature type="region of interest" description="Disordered" evidence="2">
    <location>
        <begin position="376"/>
        <end position="402"/>
    </location>
</feature>
<dbReference type="PANTHER" id="PTHR31500">
    <property type="entry name" value="AT-HOOK MOTIF NUCLEAR-LOCALIZED PROTEIN 9"/>
    <property type="match status" value="1"/>
</dbReference>
<comment type="subcellular location">
    <subcellularLocation>
        <location evidence="1">Nucleus</location>
    </subcellularLocation>
</comment>
<feature type="region of interest" description="Disordered" evidence="2">
    <location>
        <begin position="416"/>
        <end position="439"/>
    </location>
</feature>
<feature type="compositionally biased region" description="Gly residues" evidence="2">
    <location>
        <begin position="109"/>
        <end position="118"/>
    </location>
</feature>
<keyword evidence="1" id="KW-0539">Nucleus</keyword>
<keyword evidence="1" id="KW-0238">DNA-binding</keyword>
<dbReference type="InterPro" id="IPR039605">
    <property type="entry name" value="AHL"/>
</dbReference>
<dbReference type="PROSITE" id="PS51742">
    <property type="entry name" value="PPC"/>
    <property type="match status" value="1"/>
</dbReference>
<dbReference type="AlphaFoldDB" id="A0A8J5F748"/>
<evidence type="ECO:0000256" key="2">
    <source>
        <dbReference type="SAM" id="MobiDB-lite"/>
    </source>
</evidence>
<name>A0A8J5F748_ZINOF</name>
<keyword evidence="1" id="KW-0805">Transcription regulation</keyword>
<feature type="compositionally biased region" description="Low complexity" evidence="2">
    <location>
        <begin position="179"/>
        <end position="196"/>
    </location>
</feature>
<dbReference type="CDD" id="cd11378">
    <property type="entry name" value="DUF296"/>
    <property type="match status" value="1"/>
</dbReference>
<accession>A0A8J5F748</accession>
<feature type="compositionally biased region" description="Polar residues" evidence="2">
    <location>
        <begin position="388"/>
        <end position="400"/>
    </location>
</feature>
<sequence length="439" mass="45063">MVDGSLEGGTPAVVTPIVPRSSPASTPTPPNYALNTRAPPRRRRDQSSAKALHCSVAGSIFGSLEAGFEIGEAEGGKERARRSLCFIRSSVYLCMEGREGVVVAEYEGGGGSGSGRGGQDAVQGGWEVTPAAPPEGAGFTIELVGSGSGGGEGSEGDPAAVKKRGRPRKYGPESLALVPSPTAASASPFSPGSGSSDGRRGRGRPRGTGSRQLLAALGECFTFSAGGGFTPHVVTIATGEDVVGRIRSFSEKGPRAVCILSANGSISNATLHQPGSSGATLTYEGRFEILSLSGSFSTTATQGVRNRTGLISVSLAGPDGRVIGGGVAGLLLAASPIQMIVGSFKPNTFKNQLTKPSQPAELTTFPVITSLTAARPISQANPDDDCETPTSSLHGQNRSENSVRDPILSTILHQTSSWHGLQSPDHKPSPDINIRLHGE</sequence>
<feature type="domain" description="PPC" evidence="3">
    <location>
        <begin position="223"/>
        <end position="366"/>
    </location>
</feature>
<reference evidence="4 5" key="1">
    <citation type="submission" date="2020-08" db="EMBL/GenBank/DDBJ databases">
        <title>Plant Genome Project.</title>
        <authorList>
            <person name="Zhang R.-G."/>
        </authorList>
    </citation>
    <scope>NUCLEOTIDE SEQUENCE [LARGE SCALE GENOMIC DNA]</scope>
    <source>
        <tissue evidence="4">Rhizome</tissue>
    </source>
</reference>
<dbReference type="GO" id="GO:0005634">
    <property type="term" value="C:nucleus"/>
    <property type="evidence" value="ECO:0007669"/>
    <property type="project" value="UniProtKB-SubCell"/>
</dbReference>
<proteinExistence type="predicted"/>
<organism evidence="4 5">
    <name type="scientific">Zingiber officinale</name>
    <name type="common">Ginger</name>
    <name type="synonym">Amomum zingiber</name>
    <dbReference type="NCBI Taxonomy" id="94328"/>
    <lineage>
        <taxon>Eukaryota</taxon>
        <taxon>Viridiplantae</taxon>
        <taxon>Streptophyta</taxon>
        <taxon>Embryophyta</taxon>
        <taxon>Tracheophyta</taxon>
        <taxon>Spermatophyta</taxon>
        <taxon>Magnoliopsida</taxon>
        <taxon>Liliopsida</taxon>
        <taxon>Zingiberales</taxon>
        <taxon>Zingiberaceae</taxon>
        <taxon>Zingiber</taxon>
    </lineage>
</organism>
<keyword evidence="1" id="KW-0804">Transcription</keyword>
<protein>
    <recommendedName>
        <fullName evidence="1">AT-hook motif nuclear-localized protein</fullName>
    </recommendedName>
</protein>
<dbReference type="GO" id="GO:0003680">
    <property type="term" value="F:minor groove of adenine-thymine-rich DNA binding"/>
    <property type="evidence" value="ECO:0007669"/>
    <property type="project" value="UniProtKB-UniRule"/>
</dbReference>
<comment type="function">
    <text evidence="1">Transcription factor that specifically binds AT-rich DNA sequences related to the nuclear matrix attachment regions (MARs).</text>
</comment>
<feature type="region of interest" description="Disordered" evidence="2">
    <location>
        <begin position="109"/>
        <end position="209"/>
    </location>
</feature>
<dbReference type="Proteomes" id="UP000734854">
    <property type="component" value="Unassembled WGS sequence"/>
</dbReference>
<keyword evidence="5" id="KW-1185">Reference proteome</keyword>